<accession>A0A9E2NKF4</accession>
<protein>
    <submittedName>
        <fullName evidence="1">Uncharacterized protein</fullName>
    </submittedName>
</protein>
<reference evidence="1" key="2">
    <citation type="submission" date="2021-04" db="EMBL/GenBank/DDBJ databases">
        <authorList>
            <person name="Gilroy R."/>
        </authorList>
    </citation>
    <scope>NUCLEOTIDE SEQUENCE</scope>
    <source>
        <strain evidence="1">B5-657</strain>
    </source>
</reference>
<dbReference type="EMBL" id="JAHLFQ010000086">
    <property type="protein sequence ID" value="MBU3803927.1"/>
    <property type="molecule type" value="Genomic_DNA"/>
</dbReference>
<dbReference type="Proteomes" id="UP000824229">
    <property type="component" value="Unassembled WGS sequence"/>
</dbReference>
<comment type="caution">
    <text evidence="1">The sequence shown here is derived from an EMBL/GenBank/DDBJ whole genome shotgun (WGS) entry which is preliminary data.</text>
</comment>
<reference evidence="1" key="1">
    <citation type="journal article" date="2021" name="PeerJ">
        <title>Extensive microbial diversity within the chicken gut microbiome revealed by metagenomics and culture.</title>
        <authorList>
            <person name="Gilroy R."/>
            <person name="Ravi A."/>
            <person name="Getino M."/>
            <person name="Pursley I."/>
            <person name="Horton D.L."/>
            <person name="Alikhan N.F."/>
            <person name="Baker D."/>
            <person name="Gharbi K."/>
            <person name="Hall N."/>
            <person name="Watson M."/>
            <person name="Adriaenssens E.M."/>
            <person name="Foster-Nyarko E."/>
            <person name="Jarju S."/>
            <person name="Secka A."/>
            <person name="Antonio M."/>
            <person name="Oren A."/>
            <person name="Chaudhuri R.R."/>
            <person name="La Ragione R."/>
            <person name="Hildebrand F."/>
            <person name="Pallen M.J."/>
        </authorList>
    </citation>
    <scope>NUCLEOTIDE SEQUENCE</scope>
    <source>
        <strain evidence="1">B5-657</strain>
    </source>
</reference>
<name>A0A9E2NKF4_9FIRM</name>
<gene>
    <name evidence="1" type="ORF">H9872_04130</name>
</gene>
<evidence type="ECO:0000313" key="2">
    <source>
        <dbReference type="Proteomes" id="UP000824229"/>
    </source>
</evidence>
<evidence type="ECO:0000313" key="1">
    <source>
        <dbReference type="EMBL" id="MBU3803927.1"/>
    </source>
</evidence>
<proteinExistence type="predicted"/>
<dbReference type="AlphaFoldDB" id="A0A9E2NKF4"/>
<organism evidence="1 2">
    <name type="scientific">Candidatus Cellulosilyticum pullistercoris</name>
    <dbReference type="NCBI Taxonomy" id="2838521"/>
    <lineage>
        <taxon>Bacteria</taxon>
        <taxon>Bacillati</taxon>
        <taxon>Bacillota</taxon>
        <taxon>Clostridia</taxon>
        <taxon>Lachnospirales</taxon>
        <taxon>Cellulosilyticaceae</taxon>
        <taxon>Cellulosilyticum</taxon>
    </lineage>
</organism>
<sequence length="104" mass="12345">MNIKQLDKLAKEKAPMPSGLPMYEQCYYIASRGLYEQYESKMLTLAEAKKEKEEVIKQYEAGKYQWELFMGMHEIEEKLSQLKKDGFNSVLEFEILELLEKLLR</sequence>